<dbReference type="Proteomes" id="UP000052232">
    <property type="component" value="Unassembled WGS sequence"/>
</dbReference>
<dbReference type="CDD" id="cd00085">
    <property type="entry name" value="HNHc"/>
    <property type="match status" value="1"/>
</dbReference>
<protein>
    <submittedName>
        <fullName evidence="2">HNH endonuclease</fullName>
    </submittedName>
</protein>
<keyword evidence="2" id="KW-0540">Nuclease</keyword>
<dbReference type="AlphaFoldDB" id="A0A0J7XRW1"/>
<dbReference type="GO" id="GO:0004519">
    <property type="term" value="F:endonuclease activity"/>
    <property type="evidence" value="ECO:0007669"/>
    <property type="project" value="UniProtKB-KW"/>
</dbReference>
<reference evidence="2 3" key="1">
    <citation type="journal article" date="2015" name="G3 (Bethesda)">
        <title>Insights into Ongoing Evolution of the Hexachlorocyclohexane Catabolic Pathway from Comparative Genomics of Ten Sphingomonadaceae Strains.</title>
        <authorList>
            <person name="Pearce S.L."/>
            <person name="Oakeshott J.G."/>
            <person name="Pandey G."/>
        </authorList>
    </citation>
    <scope>NUCLEOTIDE SEQUENCE [LARGE SCALE GENOMIC DNA]</scope>
    <source>
        <strain evidence="2 3">LL01</strain>
    </source>
</reference>
<evidence type="ECO:0000313" key="2">
    <source>
        <dbReference type="EMBL" id="KMS54581.1"/>
    </source>
</evidence>
<organism evidence="2 3">
    <name type="scientific">Sphingobium cupriresistens LL01</name>
    <dbReference type="NCBI Taxonomy" id="1420583"/>
    <lineage>
        <taxon>Bacteria</taxon>
        <taxon>Pseudomonadati</taxon>
        <taxon>Pseudomonadota</taxon>
        <taxon>Alphaproteobacteria</taxon>
        <taxon>Sphingomonadales</taxon>
        <taxon>Sphingomonadaceae</taxon>
        <taxon>Sphingobium</taxon>
    </lineage>
</organism>
<dbReference type="PATRIC" id="fig|1420583.3.peg.2863"/>
<comment type="caution">
    <text evidence="2">The sequence shown here is derived from an EMBL/GenBank/DDBJ whole genome shotgun (WGS) entry which is preliminary data.</text>
</comment>
<dbReference type="EMBL" id="JACT01000003">
    <property type="protein sequence ID" value="KMS54581.1"/>
    <property type="molecule type" value="Genomic_DNA"/>
</dbReference>
<proteinExistence type="predicted"/>
<keyword evidence="2" id="KW-0255">Endonuclease</keyword>
<keyword evidence="3" id="KW-1185">Reference proteome</keyword>
<evidence type="ECO:0000256" key="1">
    <source>
        <dbReference type="SAM" id="MobiDB-lite"/>
    </source>
</evidence>
<keyword evidence="2" id="KW-0378">Hydrolase</keyword>
<dbReference type="STRING" id="1420583.V473_15330"/>
<accession>A0A0J7XRW1</accession>
<dbReference type="InterPro" id="IPR003615">
    <property type="entry name" value="HNH_nuc"/>
</dbReference>
<sequence>MGRLTALGSRLGSMPARVRAAPKVAEGFYSSPGWRELVRDRKRDADYAAAKRRAKPGERLILDHKVERKDGGADLDPANTEWLTNSEHQAKTARARAARARGETWGGGSKV</sequence>
<feature type="region of interest" description="Disordered" evidence="1">
    <location>
        <begin position="86"/>
        <end position="111"/>
    </location>
</feature>
<name>A0A0J7XRW1_9SPHN</name>
<evidence type="ECO:0000313" key="3">
    <source>
        <dbReference type="Proteomes" id="UP000052232"/>
    </source>
</evidence>
<gene>
    <name evidence="2" type="ORF">V473_15330</name>
</gene>